<proteinExistence type="predicted"/>
<dbReference type="InterPro" id="IPR001279">
    <property type="entry name" value="Metallo-B-lactamas"/>
</dbReference>
<dbReference type="InterPro" id="IPR011108">
    <property type="entry name" value="RMMBL"/>
</dbReference>
<dbReference type="InterPro" id="IPR050698">
    <property type="entry name" value="MBL"/>
</dbReference>
<dbReference type="PANTHER" id="PTHR11203">
    <property type="entry name" value="CLEAVAGE AND POLYADENYLATION SPECIFICITY FACTOR FAMILY MEMBER"/>
    <property type="match status" value="1"/>
</dbReference>
<sequence>MNIIHHGAKDGVTGSCHQLNTDEGKLLIDCGLFQGDESKPLNIDFPVKDIDALLVTHTHIDHIGRIPWLLAAGFRAPIYCTEATAQLMPMMLDDGLRLQLGMKTRQRKRVLNLIRSLIRPIKYNTWTDIKRASTASTQIASSSKSSASGPINSTIASIRFQPAGHILGSSYIEVDLPNGERVVFSGDLGPSNTPLLPDPISPERADVLVIESTYGDKTHESIASRAERLKALINRSLSDGGVIIIPAFSVGRTQELLFDIENLLATSLTDDEKRTWSTIPVILDSPMAAKVTEQYRAFKSLWSQEAKTILDSGRNPLAFDQCITINTHRDHIGLVNRLKQTGEPAIVVAASGMCNGGRVLNYLKALLPDKRTDVILAGYQARGTLGRNIQRGDTRINIDGENIAINAHIHTMSGYSAHADRDDLLAFIEGITHKPKEVRIVHGDKHAQEALGGEVEERGLAEKVVLAAKS</sequence>
<evidence type="ECO:0000259" key="2">
    <source>
        <dbReference type="SMART" id="SM00849"/>
    </source>
</evidence>
<dbReference type="SMART" id="SM00849">
    <property type="entry name" value="Lactamase_B"/>
    <property type="match status" value="1"/>
</dbReference>
<evidence type="ECO:0000256" key="1">
    <source>
        <dbReference type="ARBA" id="ARBA00022801"/>
    </source>
</evidence>
<name>A0A1I5WAB2_9GAMM</name>
<dbReference type="SMART" id="SM01027">
    <property type="entry name" value="Beta-Casp"/>
    <property type="match status" value="1"/>
</dbReference>
<dbReference type="GeneID" id="35873268"/>
<dbReference type="EMBL" id="FOWR01000045">
    <property type="protein sequence ID" value="SFQ16156.1"/>
    <property type="molecule type" value="Genomic_DNA"/>
</dbReference>
<dbReference type="OrthoDB" id="9803916at2"/>
<dbReference type="Pfam" id="PF07521">
    <property type="entry name" value="RMMBL"/>
    <property type="match status" value="1"/>
</dbReference>
<accession>A0A1I5WAB2</accession>
<dbReference type="STRING" id="1121869.SAMN03084138_04224"/>
<reference evidence="4 5" key="1">
    <citation type="submission" date="2016-10" db="EMBL/GenBank/DDBJ databases">
        <authorList>
            <person name="de Groot N.N."/>
        </authorList>
    </citation>
    <scope>NUCLEOTIDE SEQUENCE [LARGE SCALE GENOMIC DNA]</scope>
    <source>
        <strain evidence="4 5">DSM 15893</strain>
    </source>
</reference>
<evidence type="ECO:0000259" key="3">
    <source>
        <dbReference type="SMART" id="SM01027"/>
    </source>
</evidence>
<dbReference type="Gene3D" id="3.40.50.10890">
    <property type="match status" value="1"/>
</dbReference>
<evidence type="ECO:0000313" key="4">
    <source>
        <dbReference type="EMBL" id="SFQ16156.1"/>
    </source>
</evidence>
<dbReference type="Pfam" id="PF00753">
    <property type="entry name" value="Lactamase_B"/>
    <property type="match status" value="1"/>
</dbReference>
<keyword evidence="1" id="KW-0378">Hydrolase</keyword>
<dbReference type="GO" id="GO:0016787">
    <property type="term" value="F:hydrolase activity"/>
    <property type="evidence" value="ECO:0007669"/>
    <property type="project" value="UniProtKB-KW"/>
</dbReference>
<dbReference type="GO" id="GO:0004521">
    <property type="term" value="F:RNA endonuclease activity"/>
    <property type="evidence" value="ECO:0007669"/>
    <property type="project" value="TreeGrafter"/>
</dbReference>
<feature type="domain" description="Metallo-beta-lactamase" evidence="2">
    <location>
        <begin position="13"/>
        <end position="237"/>
    </location>
</feature>
<dbReference type="Pfam" id="PF10996">
    <property type="entry name" value="Beta-Casp"/>
    <property type="match status" value="1"/>
</dbReference>
<dbReference type="CDD" id="cd16295">
    <property type="entry name" value="TTHA0252-CPSF-like_MBL-fold"/>
    <property type="match status" value="1"/>
</dbReference>
<organism evidence="4 5">
    <name type="scientific">Enterovibrio norvegicus DSM 15893</name>
    <dbReference type="NCBI Taxonomy" id="1121869"/>
    <lineage>
        <taxon>Bacteria</taxon>
        <taxon>Pseudomonadati</taxon>
        <taxon>Pseudomonadota</taxon>
        <taxon>Gammaproteobacteria</taxon>
        <taxon>Vibrionales</taxon>
        <taxon>Vibrionaceae</taxon>
        <taxon>Enterovibrio</taxon>
    </lineage>
</organism>
<dbReference type="AlphaFoldDB" id="A0A1I5WAB2"/>
<protein>
    <submittedName>
        <fullName evidence="4">Metallo-beta-lactamase family protein</fullName>
    </submittedName>
</protein>
<dbReference type="Proteomes" id="UP000182692">
    <property type="component" value="Unassembled WGS sequence"/>
</dbReference>
<dbReference type="SUPFAM" id="SSF56281">
    <property type="entry name" value="Metallo-hydrolase/oxidoreductase"/>
    <property type="match status" value="1"/>
</dbReference>
<dbReference type="Gene3D" id="3.60.15.10">
    <property type="entry name" value="Ribonuclease Z/Hydroxyacylglutathione hydrolase-like"/>
    <property type="match status" value="1"/>
</dbReference>
<gene>
    <name evidence="4" type="ORF">SAMN03084138_04224</name>
</gene>
<dbReference type="InterPro" id="IPR022712">
    <property type="entry name" value="Beta_Casp"/>
</dbReference>
<feature type="domain" description="Beta-Casp" evidence="3">
    <location>
        <begin position="253"/>
        <end position="389"/>
    </location>
</feature>
<evidence type="ECO:0000313" key="5">
    <source>
        <dbReference type="Proteomes" id="UP000182692"/>
    </source>
</evidence>
<dbReference type="InterPro" id="IPR036866">
    <property type="entry name" value="RibonucZ/Hydroxyglut_hydro"/>
</dbReference>
<dbReference type="PANTHER" id="PTHR11203:SF37">
    <property type="entry name" value="INTEGRATOR COMPLEX SUBUNIT 11"/>
    <property type="match status" value="1"/>
</dbReference>
<dbReference type="RefSeq" id="WP_074928502.1">
    <property type="nucleotide sequence ID" value="NZ_FOWR01000045.1"/>
</dbReference>